<dbReference type="Pfam" id="PF01672">
    <property type="entry name" value="Plasmid_parti_N"/>
    <property type="match status" value="1"/>
</dbReference>
<dbReference type="Pfam" id="PF25882">
    <property type="entry name" value="Plasmid_parti_C"/>
    <property type="match status" value="1"/>
</dbReference>
<sequence>MAKTKKKIALNDRKNDIQIFDDDKLEYQSYKDTLRKIVINDIENKIKTMQILYQIREKKLYLIDGYEKFEDFLAEFVISRSQAFLYLKIYKRVLDGSVNIEDIKQKGFKSVYRRMVNLEIESKESKQNPIRPLRFQLKSEDSYKFYKNHAKFTGFVLDKLFLNKQELLQEFLNEFENLKSRKRKEEIIE</sequence>
<evidence type="ECO:0000313" key="4">
    <source>
        <dbReference type="Proteomes" id="UP000275571"/>
    </source>
</evidence>
<dbReference type="InterPro" id="IPR058550">
    <property type="entry name" value="Plasmid_parti_N"/>
</dbReference>
<dbReference type="AlphaFoldDB" id="A0A386PNK8"/>
<evidence type="ECO:0000259" key="1">
    <source>
        <dbReference type="Pfam" id="PF01672"/>
    </source>
</evidence>
<dbReference type="EMBL" id="CP028890">
    <property type="protein sequence ID" value="AYE37061.1"/>
    <property type="molecule type" value="Genomic_DNA"/>
</dbReference>
<organism evidence="3 4">
    <name type="scientific">Borrelia turcica IST7</name>
    <dbReference type="NCBI Taxonomy" id="1104446"/>
    <lineage>
        <taxon>Bacteria</taxon>
        <taxon>Pseudomonadati</taxon>
        <taxon>Spirochaetota</taxon>
        <taxon>Spirochaetia</taxon>
        <taxon>Spirochaetales</taxon>
        <taxon>Borreliaceae</taxon>
        <taxon>Borrelia</taxon>
    </lineage>
</organism>
<geneLocation type="plasmid" evidence="3 4">
    <name>lp34</name>
</geneLocation>
<accession>A0A386PNK8</accession>
<keyword evidence="4" id="KW-1185">Reference proteome</keyword>
<evidence type="ECO:0000259" key="2">
    <source>
        <dbReference type="Pfam" id="PF25882"/>
    </source>
</evidence>
<gene>
    <name evidence="3" type="ORF">DB313_06040</name>
</gene>
<dbReference type="RefSeq" id="WP_120104982.1">
    <property type="nucleotide sequence ID" value="NZ_CP028890.1"/>
</dbReference>
<protein>
    <submittedName>
        <fullName evidence="3">Permease</fullName>
    </submittedName>
</protein>
<dbReference type="InterPro" id="IPR058551">
    <property type="entry name" value="Plasmid_parti_C"/>
</dbReference>
<dbReference type="InterPro" id="IPR002596">
    <property type="entry name" value="Plasmid_parti"/>
</dbReference>
<dbReference type="KEGG" id="btur:DB313_06040"/>
<name>A0A386PNK8_9SPIR</name>
<evidence type="ECO:0000313" key="3">
    <source>
        <dbReference type="EMBL" id="AYE37061.1"/>
    </source>
</evidence>
<dbReference type="OrthoDB" id="350579at2"/>
<feature type="domain" description="Plasmid partition protein putative C-terminal" evidence="2">
    <location>
        <begin position="126"/>
        <end position="177"/>
    </location>
</feature>
<keyword evidence="3" id="KW-0614">Plasmid</keyword>
<dbReference type="Proteomes" id="UP000275571">
    <property type="component" value="Plasmid lp34"/>
</dbReference>
<proteinExistence type="predicted"/>
<feature type="domain" description="Plasmid partition protein putative N-terminal" evidence="1">
    <location>
        <begin position="14"/>
        <end position="116"/>
    </location>
</feature>
<reference evidence="3 4" key="1">
    <citation type="journal article" date="2018" name="Infect. Genet. Evol.">
        <title>Genome-wide analysis of Borrelia turcica and 'Candidatus Borrelia tachyglossi' shows relapsing fever-like genomes with unique genomic links to Lyme disease Borrelia.</title>
        <authorList>
            <person name="Gofton A.W."/>
            <person name="Margos G."/>
            <person name="Fingerle V."/>
            <person name="Hepner S."/>
            <person name="Loh S.M."/>
            <person name="Ryan U."/>
            <person name="Irwin P."/>
            <person name="Oskam C.L."/>
        </authorList>
    </citation>
    <scope>NUCLEOTIDE SEQUENCE [LARGE SCALE GENOMIC DNA]</scope>
    <source>
        <strain evidence="3 4">IST7</strain>
        <plasmid evidence="3">lp34</plasmid>
    </source>
</reference>
<dbReference type="NCBIfam" id="NF033725">
    <property type="entry name" value="borfam_49"/>
    <property type="match status" value="1"/>
</dbReference>